<dbReference type="Proteomes" id="UP000226192">
    <property type="component" value="Unassembled WGS sequence"/>
</dbReference>
<proteinExistence type="predicted"/>
<gene>
    <name evidence="1" type="ORF">CDD81_462</name>
</gene>
<dbReference type="OrthoDB" id="4922995at2759"/>
<sequence length="546" mass="61627">MEKCIDLPAAFQNKVASLQPDPSAGTCTFYSETECRGSYLYSHYPGLSLNTSSDTRSLTKYVNSLQCVNSETHLATVDHSCEFIDGLTVWLKVGNGWFTGTWSKITYTFGNSKKHVLGANAPRGGSCIRALVDLQAIFGSAVIPKKWLNSFKIFDIMNTDILSSPALFGGDQWQLQGFRLDARCANSAEVFVYQHSVNRPVYHNMVHWAEPTIVYSVFIHPYDWIFPVGLSDDCDSELVSVPHYPLSADCDYFDRITLEMQLGRGQGDGTWDTLTLGFNEGETHHIVSDPDAGFHTRQDVNLQETFNSSIVAVSHLQTLHIQQIHDNVRGDDNWRLRGLVLQAKCARSDDEYYLVKYAGLDRMILGTQTPMNNARTVWSGSIDPTSDWKTDYECSHIDHLRIKARLQWGRFAGTNVTLILSVNEAKAPRVTRLGYIPLEGIDLIKNIDFKHIFGRESVPIDHIRSLTIYAKPITVVPLTTWYKLSGLTLYGQCAGTDKQLVVVYKDAAILVDSHTGYSKTRRLLTRFDWRLATERWNDNIHDSSEF</sequence>
<dbReference type="STRING" id="1399860.A0A2C5XG31"/>
<accession>A0A2C5XG31</accession>
<evidence type="ECO:0000313" key="1">
    <source>
        <dbReference type="EMBL" id="PHH61328.1"/>
    </source>
</evidence>
<organism evidence="1 2">
    <name type="scientific">Ophiocordyceps australis</name>
    <dbReference type="NCBI Taxonomy" id="1399860"/>
    <lineage>
        <taxon>Eukaryota</taxon>
        <taxon>Fungi</taxon>
        <taxon>Dikarya</taxon>
        <taxon>Ascomycota</taxon>
        <taxon>Pezizomycotina</taxon>
        <taxon>Sordariomycetes</taxon>
        <taxon>Hypocreomycetidae</taxon>
        <taxon>Hypocreales</taxon>
        <taxon>Ophiocordycipitaceae</taxon>
        <taxon>Ophiocordyceps</taxon>
    </lineage>
</organism>
<evidence type="ECO:0000313" key="2">
    <source>
        <dbReference type="Proteomes" id="UP000226192"/>
    </source>
</evidence>
<name>A0A2C5XG31_9HYPO</name>
<keyword evidence="2" id="KW-1185">Reference proteome</keyword>
<dbReference type="EMBL" id="NJET01000107">
    <property type="protein sequence ID" value="PHH61328.1"/>
    <property type="molecule type" value="Genomic_DNA"/>
</dbReference>
<comment type="caution">
    <text evidence="1">The sequence shown here is derived from an EMBL/GenBank/DDBJ whole genome shotgun (WGS) entry which is preliminary data.</text>
</comment>
<protein>
    <submittedName>
        <fullName evidence="1">Uncharacterized protein</fullName>
    </submittedName>
</protein>
<dbReference type="AlphaFoldDB" id="A0A2C5XG31"/>
<reference evidence="1 2" key="1">
    <citation type="submission" date="2017-06" db="EMBL/GenBank/DDBJ databases">
        <title>Ant-infecting Ophiocordyceps genomes reveal a high diversity of potential behavioral manipulation genes and a possible major role for enterotoxins.</title>
        <authorList>
            <person name="De Bekker C."/>
            <person name="Evans H.C."/>
            <person name="Brachmann A."/>
            <person name="Hughes D.P."/>
        </authorList>
    </citation>
    <scope>NUCLEOTIDE SEQUENCE [LARGE SCALE GENOMIC DNA]</scope>
    <source>
        <strain evidence="1 2">Map64</strain>
    </source>
</reference>